<dbReference type="Proteomes" id="UP000232688">
    <property type="component" value="Unassembled WGS sequence"/>
</dbReference>
<protein>
    <submittedName>
        <fullName evidence="1">Uncharacterized protein</fullName>
    </submittedName>
</protein>
<reference evidence="1 2" key="1">
    <citation type="submission" date="2017-10" db="EMBL/GenBank/DDBJ databases">
        <title>Extensive intraspecific genome diversity in a model arbuscular mycorrhizal fungus.</title>
        <authorList>
            <person name="Chen E.C.H."/>
            <person name="Morin E."/>
            <person name="Baudet D."/>
            <person name="Noel J."/>
            <person name="Ndikumana S."/>
            <person name="Charron P."/>
            <person name="St-Onge C."/>
            <person name="Giorgi J."/>
            <person name="Grigoriev I.V."/>
            <person name="Roux C."/>
            <person name="Martin F.M."/>
            <person name="Corradi N."/>
        </authorList>
    </citation>
    <scope>NUCLEOTIDE SEQUENCE [LARGE SCALE GENOMIC DNA]</scope>
    <source>
        <strain evidence="1 2">A1</strain>
    </source>
</reference>
<feature type="non-terminal residue" evidence="1">
    <location>
        <position position="62"/>
    </location>
</feature>
<comment type="caution">
    <text evidence="1">The sequence shown here is derived from an EMBL/GenBank/DDBJ whole genome shotgun (WGS) entry which is preliminary data.</text>
</comment>
<dbReference type="EMBL" id="LLXH01001073">
    <property type="protein sequence ID" value="PKC60889.1"/>
    <property type="molecule type" value="Genomic_DNA"/>
</dbReference>
<gene>
    <name evidence="1" type="ORF">RhiirA1_425425</name>
</gene>
<dbReference type="AlphaFoldDB" id="A0A2N0RC61"/>
<sequence length="62" mass="7290">MKQISSLKSLDYYSDESKNIQNFMIIYFPGAENCLTYLTELNCSSDIYAEFFYQISQICHNI</sequence>
<organism evidence="1 2">
    <name type="scientific">Rhizophagus irregularis</name>
    <dbReference type="NCBI Taxonomy" id="588596"/>
    <lineage>
        <taxon>Eukaryota</taxon>
        <taxon>Fungi</taxon>
        <taxon>Fungi incertae sedis</taxon>
        <taxon>Mucoromycota</taxon>
        <taxon>Glomeromycotina</taxon>
        <taxon>Glomeromycetes</taxon>
        <taxon>Glomerales</taxon>
        <taxon>Glomeraceae</taxon>
        <taxon>Rhizophagus</taxon>
    </lineage>
</organism>
<proteinExistence type="predicted"/>
<dbReference type="VEuPathDB" id="FungiDB:RhiirA1_425425"/>
<evidence type="ECO:0000313" key="1">
    <source>
        <dbReference type="EMBL" id="PKC60889.1"/>
    </source>
</evidence>
<name>A0A2N0RC61_9GLOM</name>
<reference evidence="1 2" key="2">
    <citation type="submission" date="2017-10" db="EMBL/GenBank/DDBJ databases">
        <title>Genome analyses suggest a sexual origin of heterokaryosis in a supposedly ancient asexual fungus.</title>
        <authorList>
            <person name="Corradi N."/>
            <person name="Sedzielewska K."/>
            <person name="Noel J."/>
            <person name="Charron P."/>
            <person name="Farinelli L."/>
            <person name="Marton T."/>
            <person name="Kruger M."/>
            <person name="Pelin A."/>
            <person name="Brachmann A."/>
            <person name="Corradi N."/>
        </authorList>
    </citation>
    <scope>NUCLEOTIDE SEQUENCE [LARGE SCALE GENOMIC DNA]</scope>
    <source>
        <strain evidence="1 2">A1</strain>
    </source>
</reference>
<accession>A0A2N0RC61</accession>
<evidence type="ECO:0000313" key="2">
    <source>
        <dbReference type="Proteomes" id="UP000232688"/>
    </source>
</evidence>